<dbReference type="Gene3D" id="3.60.10.10">
    <property type="entry name" value="Endonuclease/exonuclease/phosphatase"/>
    <property type="match status" value="1"/>
</dbReference>
<reference evidence="3" key="1">
    <citation type="submission" date="2022-11" db="UniProtKB">
        <authorList>
            <consortium name="WormBaseParasite"/>
        </authorList>
    </citation>
    <scope>IDENTIFICATION</scope>
</reference>
<sequence>MDYRSQLFVSHARASPVSDVDQHRPIGPTSQQGLLAQTPERRRLKKSAGKQQIHLATLNIGTLKGRYRELAAMLKAQRINIAAIQETRWKGAKAYNIGEGYKLFYTGNNNDRNDVGLAITKLYRDAIAEVQRFSDRLMKIVLITETRRLHLFSGYAPQTGCTNAQKEEF</sequence>
<protein>
    <submittedName>
        <fullName evidence="3">Uncharacterized protein</fullName>
    </submittedName>
</protein>
<proteinExistence type="predicted"/>
<name>A0A914W1M5_9BILA</name>
<organism evidence="2 3">
    <name type="scientific">Plectus sambesii</name>
    <dbReference type="NCBI Taxonomy" id="2011161"/>
    <lineage>
        <taxon>Eukaryota</taxon>
        <taxon>Metazoa</taxon>
        <taxon>Ecdysozoa</taxon>
        <taxon>Nematoda</taxon>
        <taxon>Chromadorea</taxon>
        <taxon>Plectida</taxon>
        <taxon>Plectina</taxon>
        <taxon>Plectoidea</taxon>
        <taxon>Plectidae</taxon>
        <taxon>Plectus</taxon>
    </lineage>
</organism>
<evidence type="ECO:0000313" key="2">
    <source>
        <dbReference type="Proteomes" id="UP000887566"/>
    </source>
</evidence>
<dbReference type="InterPro" id="IPR036691">
    <property type="entry name" value="Endo/exonu/phosph_ase_sf"/>
</dbReference>
<dbReference type="AlphaFoldDB" id="A0A914W1M5"/>
<accession>A0A914W1M5</accession>
<feature type="region of interest" description="Disordered" evidence="1">
    <location>
        <begin position="14"/>
        <end position="41"/>
    </location>
</feature>
<dbReference type="SUPFAM" id="SSF56219">
    <property type="entry name" value="DNase I-like"/>
    <property type="match status" value="1"/>
</dbReference>
<dbReference type="WBParaSite" id="PSAMB.scaffold2944size20462.g19718.t1">
    <property type="protein sequence ID" value="PSAMB.scaffold2944size20462.g19718.t1"/>
    <property type="gene ID" value="PSAMB.scaffold2944size20462.g19718"/>
</dbReference>
<evidence type="ECO:0000313" key="3">
    <source>
        <dbReference type="WBParaSite" id="PSAMB.scaffold2944size20462.g19718.t1"/>
    </source>
</evidence>
<dbReference type="Proteomes" id="UP000887566">
    <property type="component" value="Unplaced"/>
</dbReference>
<keyword evidence="2" id="KW-1185">Reference proteome</keyword>
<evidence type="ECO:0000256" key="1">
    <source>
        <dbReference type="SAM" id="MobiDB-lite"/>
    </source>
</evidence>